<evidence type="ECO:0008006" key="4">
    <source>
        <dbReference type="Google" id="ProtNLM"/>
    </source>
</evidence>
<reference evidence="2 3" key="1">
    <citation type="journal article" date="2020" name="ISME J.">
        <title>Uncovering the hidden diversity of litter-decomposition mechanisms in mushroom-forming fungi.</title>
        <authorList>
            <person name="Floudas D."/>
            <person name="Bentzer J."/>
            <person name="Ahren D."/>
            <person name="Johansson T."/>
            <person name="Persson P."/>
            <person name="Tunlid A."/>
        </authorList>
    </citation>
    <scope>NUCLEOTIDE SEQUENCE [LARGE SCALE GENOMIC DNA]</scope>
    <source>
        <strain evidence="2 3">CBS 175.51</strain>
    </source>
</reference>
<dbReference type="InterPro" id="IPR032675">
    <property type="entry name" value="LRR_dom_sf"/>
</dbReference>
<comment type="caution">
    <text evidence="2">The sequence shown here is derived from an EMBL/GenBank/DDBJ whole genome shotgun (WGS) entry which is preliminary data.</text>
</comment>
<evidence type="ECO:0000313" key="3">
    <source>
        <dbReference type="Proteomes" id="UP000541558"/>
    </source>
</evidence>
<evidence type="ECO:0000256" key="1">
    <source>
        <dbReference type="SAM" id="Coils"/>
    </source>
</evidence>
<dbReference type="OrthoDB" id="3253362at2759"/>
<dbReference type="Gene3D" id="3.80.10.10">
    <property type="entry name" value="Ribonuclease Inhibitor"/>
    <property type="match status" value="1"/>
</dbReference>
<dbReference type="Proteomes" id="UP000541558">
    <property type="component" value="Unassembled WGS sequence"/>
</dbReference>
<gene>
    <name evidence="2" type="ORF">D9611_010614</name>
</gene>
<keyword evidence="3" id="KW-1185">Reference proteome</keyword>
<dbReference type="EMBL" id="JAACJK010000116">
    <property type="protein sequence ID" value="KAF5330202.1"/>
    <property type="molecule type" value="Genomic_DNA"/>
</dbReference>
<keyword evidence="1" id="KW-0175">Coiled coil</keyword>
<organism evidence="2 3">
    <name type="scientific">Ephemerocybe angulata</name>
    <dbReference type="NCBI Taxonomy" id="980116"/>
    <lineage>
        <taxon>Eukaryota</taxon>
        <taxon>Fungi</taxon>
        <taxon>Dikarya</taxon>
        <taxon>Basidiomycota</taxon>
        <taxon>Agaricomycotina</taxon>
        <taxon>Agaricomycetes</taxon>
        <taxon>Agaricomycetidae</taxon>
        <taxon>Agaricales</taxon>
        <taxon>Agaricineae</taxon>
        <taxon>Psathyrellaceae</taxon>
        <taxon>Ephemerocybe</taxon>
    </lineage>
</organism>
<name>A0A8H5BXI6_9AGAR</name>
<feature type="coiled-coil region" evidence="1">
    <location>
        <begin position="34"/>
        <end position="61"/>
    </location>
</feature>
<dbReference type="AlphaFoldDB" id="A0A8H5BXI6"/>
<protein>
    <recommendedName>
        <fullName evidence="4">F-box domain-containing protein</fullName>
    </recommendedName>
</protein>
<evidence type="ECO:0000313" key="2">
    <source>
        <dbReference type="EMBL" id="KAF5330202.1"/>
    </source>
</evidence>
<proteinExistence type="predicted"/>
<dbReference type="SUPFAM" id="SSF52047">
    <property type="entry name" value="RNI-like"/>
    <property type="match status" value="1"/>
</dbReference>
<accession>A0A8H5BXI6</accession>
<sequence length="612" mass="69689">MEPPFAQFIGTNHIPTEEELAEIKKLLLPDDSRLAAIELELEDLAQTVERLKKEKSAILQKTRHLRALSSLIRRLPTHIMEAIFIYSIPVDPISPISVGDPPLVFLRVCRAWRNMALEMPRLWSNFRVSVPLQLIEEENLTKVASFQSELSRWLDQSGSVPLKVEIRQPHFFLRQAFRLVAENSHRWESLDFEHYSATCQWQVFEDIDVDSLAALKSLRIMAGALWSTSSPGYPTYSSGTIPFLYNLLKAPNLERLQIWHDGRTIPKLSELPVHFGKLTSLTLGFHEPSYRADLGIEFHEPMYIFILQMLQQCHSLQECKLSVLPYVGDSQSDQPSDGSINMSRTVSVPSLKSLYLEGSSTQMEMVIQNIDTPVLHELHYYPHYKMSRHSYWPIVNFLRIHGQQIQTLHIDLPALSDSDFFECMHSCPNLKQLQLGPTAQMLRDSAPESPPLYIPLYRRTTDPTPAFIFTDEHLKALTPNEDPVDGSKCLCPHIEILRSHVKSRVSPTSVLAFLNAKARSQKPGLKELTIRQLPTDFPYANVHMHAGKPIHEDLEKCSCARVTGRSLPCHVPRAERPVTRRLPVWAQGTSHWDLPGPPAARESEECADFCAE</sequence>